<gene>
    <name evidence="2" type="ORF">SAMN04488528_101480</name>
</gene>
<reference evidence="2 3" key="1">
    <citation type="submission" date="2016-10" db="EMBL/GenBank/DDBJ databases">
        <authorList>
            <person name="de Groot N.N."/>
        </authorList>
    </citation>
    <scope>NUCLEOTIDE SEQUENCE [LARGE SCALE GENOMIC DNA]</scope>
    <source>
        <strain evidence="2 3">DSM 12271</strain>
    </source>
</reference>
<organism evidence="2 3">
    <name type="scientific">Clostridium frigidicarnis</name>
    <dbReference type="NCBI Taxonomy" id="84698"/>
    <lineage>
        <taxon>Bacteria</taxon>
        <taxon>Bacillati</taxon>
        <taxon>Bacillota</taxon>
        <taxon>Clostridia</taxon>
        <taxon>Eubacteriales</taxon>
        <taxon>Clostridiaceae</taxon>
        <taxon>Clostridium</taxon>
    </lineage>
</organism>
<feature type="domain" description="Peptidoglycan binding-like" evidence="1">
    <location>
        <begin position="339"/>
        <end position="398"/>
    </location>
</feature>
<dbReference type="STRING" id="84698.SAMN04488528_101480"/>
<dbReference type="Pfam" id="PF01471">
    <property type="entry name" value="PG_binding_1"/>
    <property type="match status" value="1"/>
</dbReference>
<dbReference type="InterPro" id="IPR036366">
    <property type="entry name" value="PGBDSf"/>
</dbReference>
<dbReference type="RefSeq" id="WP_090041226.1">
    <property type="nucleotide sequence ID" value="NZ_FOKI01000014.1"/>
</dbReference>
<accession>A0A1I0YR71</accession>
<name>A0A1I0YR71_9CLOT</name>
<dbReference type="InterPro" id="IPR002477">
    <property type="entry name" value="Peptidoglycan-bd-like"/>
</dbReference>
<dbReference type="SUPFAM" id="SSF47090">
    <property type="entry name" value="PGBD-like"/>
    <property type="match status" value="1"/>
</dbReference>
<proteinExistence type="predicted"/>
<sequence length="451" mass="50483">MSKGFLKAQLFSGDGFLPLDGAKITVTNTQDIGSRQIEVDLKTDSSGLSQTIEIEAPNIEYSQTPTGKIPYSFVDLRLEARGYADVMIKGAQIYPDITALQRFNLTPDTGLTRAPERIIIVEPNTLLGGFPPKIPEDPDKPLPPTTGGVVLPQPVVPEFIIVHAGSPNDPSAPNYTVRFRDYIKNVASCEIFATWPETTIRANVYCIISFTLNRIFTEWYISKGKNFDITNSTAYDHAFNFGRNIYDNISRIVDDIFSTYIRRQGAKQPLLAQYCDGVNVKCPGWLTQWGSKFLGDEGKIPFEILTHFYGNNIDLVRAEKVEGIPRSWPGYTLVLGSVGEPVRTVQLYLNRIAKNYPLIPKTAVDGVYGPSTKESVRVFQGIFSLTQTGNTDFATWYKISEVYVGVTEIAELRGGELNNSIEKKFIPPTNFNRYDDENIPNITYWDDLNNI</sequence>
<keyword evidence="3" id="KW-1185">Reference proteome</keyword>
<dbReference type="InterPro" id="IPR036365">
    <property type="entry name" value="PGBD-like_sf"/>
</dbReference>
<dbReference type="Proteomes" id="UP000198619">
    <property type="component" value="Unassembled WGS sequence"/>
</dbReference>
<dbReference type="EMBL" id="FOKI01000014">
    <property type="protein sequence ID" value="SFB15477.1"/>
    <property type="molecule type" value="Genomic_DNA"/>
</dbReference>
<dbReference type="AlphaFoldDB" id="A0A1I0YR71"/>
<dbReference type="Gene3D" id="1.10.101.10">
    <property type="entry name" value="PGBD-like superfamily/PGBD"/>
    <property type="match status" value="1"/>
</dbReference>
<evidence type="ECO:0000313" key="3">
    <source>
        <dbReference type="Proteomes" id="UP000198619"/>
    </source>
</evidence>
<evidence type="ECO:0000313" key="2">
    <source>
        <dbReference type="EMBL" id="SFB15477.1"/>
    </source>
</evidence>
<dbReference type="OrthoDB" id="2933491at2"/>
<evidence type="ECO:0000259" key="1">
    <source>
        <dbReference type="Pfam" id="PF01471"/>
    </source>
</evidence>
<protein>
    <submittedName>
        <fullName evidence="2">Putative peptidoglycan binding domain-containing protein</fullName>
    </submittedName>
</protein>